<dbReference type="Pfam" id="PF00501">
    <property type="entry name" value="AMP-binding"/>
    <property type="match status" value="1"/>
</dbReference>
<keyword evidence="3" id="KW-0547">Nucleotide-binding</keyword>
<keyword evidence="9" id="KW-1185">Reference proteome</keyword>
<reference evidence="9" key="1">
    <citation type="journal article" date="2019" name="Int. J. Syst. Evol. Microbiol.">
        <title>The Global Catalogue of Microorganisms (GCM) 10K type strain sequencing project: providing services to taxonomists for standard genome sequencing and annotation.</title>
        <authorList>
            <consortium name="The Broad Institute Genomics Platform"/>
            <consortium name="The Broad Institute Genome Sequencing Center for Infectious Disease"/>
            <person name="Wu L."/>
            <person name="Ma J."/>
        </authorList>
    </citation>
    <scope>NUCLEOTIDE SEQUENCE [LARGE SCALE GENOMIC DNA]</scope>
    <source>
        <strain evidence="9">JCM 18303</strain>
    </source>
</reference>
<evidence type="ECO:0000256" key="4">
    <source>
        <dbReference type="ARBA" id="ARBA00022840"/>
    </source>
</evidence>
<evidence type="ECO:0000256" key="1">
    <source>
        <dbReference type="ARBA" id="ARBA00006432"/>
    </source>
</evidence>
<dbReference type="Pfam" id="PF13193">
    <property type="entry name" value="AMP-binding_C"/>
    <property type="match status" value="1"/>
</dbReference>
<proteinExistence type="inferred from homology"/>
<keyword evidence="4" id="KW-0067">ATP-binding</keyword>
<dbReference type="InterPro" id="IPR032387">
    <property type="entry name" value="ACAS_N"/>
</dbReference>
<dbReference type="GO" id="GO:0016874">
    <property type="term" value="F:ligase activity"/>
    <property type="evidence" value="ECO:0007669"/>
    <property type="project" value="UniProtKB-KW"/>
</dbReference>
<name>A0ABP9QJJ8_9PSEU</name>
<dbReference type="Gene3D" id="3.40.50.12780">
    <property type="entry name" value="N-terminal domain of ligase-like"/>
    <property type="match status" value="1"/>
</dbReference>
<feature type="domain" description="AMP-binding enzyme C-terminal" evidence="6">
    <location>
        <begin position="543"/>
        <end position="612"/>
    </location>
</feature>
<dbReference type="SUPFAM" id="SSF56801">
    <property type="entry name" value="Acetyl-CoA synthetase-like"/>
    <property type="match status" value="1"/>
</dbReference>
<dbReference type="InterPro" id="IPR005914">
    <property type="entry name" value="Acac_CoA_synth"/>
</dbReference>
<dbReference type="NCBIfam" id="TIGR01217">
    <property type="entry name" value="ac_ac_CoA_syn"/>
    <property type="match status" value="1"/>
</dbReference>
<dbReference type="EMBL" id="BAABJP010000029">
    <property type="protein sequence ID" value="GAA5163027.1"/>
    <property type="molecule type" value="Genomic_DNA"/>
</dbReference>
<evidence type="ECO:0000256" key="3">
    <source>
        <dbReference type="ARBA" id="ARBA00022741"/>
    </source>
</evidence>
<dbReference type="Pfam" id="PF16177">
    <property type="entry name" value="ACAS_N"/>
    <property type="match status" value="1"/>
</dbReference>
<feature type="domain" description="Acetyl-coenzyme A synthetase N-terminal" evidence="7">
    <location>
        <begin position="38"/>
        <end position="90"/>
    </location>
</feature>
<organism evidence="8 9">
    <name type="scientific">Pseudonocardia eucalypti</name>
    <dbReference type="NCBI Taxonomy" id="648755"/>
    <lineage>
        <taxon>Bacteria</taxon>
        <taxon>Bacillati</taxon>
        <taxon>Actinomycetota</taxon>
        <taxon>Actinomycetes</taxon>
        <taxon>Pseudonocardiales</taxon>
        <taxon>Pseudonocardiaceae</taxon>
        <taxon>Pseudonocardia</taxon>
    </lineage>
</organism>
<dbReference type="InterPro" id="IPR045851">
    <property type="entry name" value="AMP-bd_C_sf"/>
</dbReference>
<dbReference type="PANTHER" id="PTHR42921">
    <property type="entry name" value="ACETOACETYL-COA SYNTHETASE"/>
    <property type="match status" value="1"/>
</dbReference>
<comment type="similarity">
    <text evidence="1">Belongs to the ATP-dependent AMP-binding enzyme family.</text>
</comment>
<feature type="domain" description="AMP-dependent synthetase/ligase" evidence="5">
    <location>
        <begin position="101"/>
        <end position="470"/>
    </location>
</feature>
<dbReference type="InterPro" id="IPR042099">
    <property type="entry name" value="ANL_N_sf"/>
</dbReference>
<gene>
    <name evidence="8" type="ORF">GCM10023321_49290</name>
</gene>
<dbReference type="InterPro" id="IPR000873">
    <property type="entry name" value="AMP-dep_synth/lig_dom"/>
</dbReference>
<evidence type="ECO:0000259" key="5">
    <source>
        <dbReference type="Pfam" id="PF00501"/>
    </source>
</evidence>
<keyword evidence="2 8" id="KW-0436">Ligase</keyword>
<accession>A0ABP9QJJ8</accession>
<evidence type="ECO:0000313" key="8">
    <source>
        <dbReference type="EMBL" id="GAA5163027.1"/>
    </source>
</evidence>
<dbReference type="PANTHER" id="PTHR42921:SF1">
    <property type="entry name" value="ACETOACETYL-COA SYNTHETASE"/>
    <property type="match status" value="1"/>
</dbReference>
<evidence type="ECO:0000313" key="9">
    <source>
        <dbReference type="Proteomes" id="UP001428817"/>
    </source>
</evidence>
<dbReference type="PROSITE" id="PS00455">
    <property type="entry name" value="AMP_BINDING"/>
    <property type="match status" value="1"/>
</dbReference>
<dbReference type="InterPro" id="IPR020845">
    <property type="entry name" value="AMP-binding_CS"/>
</dbReference>
<evidence type="ECO:0000259" key="6">
    <source>
        <dbReference type="Pfam" id="PF13193"/>
    </source>
</evidence>
<dbReference type="Gene3D" id="3.30.300.30">
    <property type="match status" value="1"/>
</dbReference>
<evidence type="ECO:0000256" key="2">
    <source>
        <dbReference type="ARBA" id="ARBA00022598"/>
    </source>
</evidence>
<comment type="caution">
    <text evidence="8">The sequence shown here is derived from an EMBL/GenBank/DDBJ whole genome shotgun (WGS) entry which is preliminary data.</text>
</comment>
<dbReference type="InterPro" id="IPR025110">
    <property type="entry name" value="AMP-bd_C"/>
</dbReference>
<evidence type="ECO:0000259" key="7">
    <source>
        <dbReference type="Pfam" id="PF16177"/>
    </source>
</evidence>
<sequence>MVAEPIPIWTPDAEGVADARVTAFAEALRGRGYTGSTYLDLWRWSIAHLDEFWAAVWEFFDVRAETPYTAVRRGSGMPYVQWFPGARLSYPEHLLRGRSDDDVALVDVREGADDGPIGRDITAAELRARVAAFARELTGLGVRPGDRVAGFLPNIPEAVIALLGAASVGAVWSVCGQEYSPSAAATRLAQLEPVVLVTADGYRYGGRTHDRRAAAARLRAALPTVRATVMAERVGAGPFDGARPWPHPVATDRFAPAALPSEHPLWVVWSSGTTGRPKGIVHSTAGIVLEHLKTMGLALDIGPGDTFFWHTSPSWMVWNYLVSVLLSGARIVTYDGSPTHPGPDALWRIAAQYRVTLLGTSPGHLLASARAGLDPGKAHDLGALRSVGSSGSVLPPEAYHWVAEHVGPEVRVNSTTGGTDVVTSFAGGGPTVPVWPGELSAPALGVAIDAWDADGRPVRDRVGELVVTEPMPSMPSRFWDDPGGERYRQAYFATYPGVWRHGDWITITDRTSVIVHGRSDATLNRNGIRMGSADIYRAIEPLADIVDSLVVGVEQADGGYWMPLFVSLADGRALDDELRAAIAAAIRRDASPTHVPDEVIHVPTIPRTLTGKRLEIPVKRILRGARPADVADPRTIDPPDGLALFVGFAKEAAS</sequence>
<dbReference type="Proteomes" id="UP001428817">
    <property type="component" value="Unassembled WGS sequence"/>
</dbReference>
<protein>
    <submittedName>
        <fullName evidence="8">Acetoacetate--CoA ligase</fullName>
    </submittedName>
</protein>
<dbReference type="NCBIfam" id="NF002937">
    <property type="entry name" value="PRK03584.1"/>
    <property type="match status" value="1"/>
</dbReference>
<dbReference type="RefSeq" id="WP_185060868.1">
    <property type="nucleotide sequence ID" value="NZ_BAABJP010000029.1"/>
</dbReference>